<dbReference type="Proteomes" id="UP000186817">
    <property type="component" value="Unassembled WGS sequence"/>
</dbReference>
<name>A0A1Q9BWW1_SYMMI</name>
<comment type="caution">
    <text evidence="1">The sequence shown here is derived from an EMBL/GenBank/DDBJ whole genome shotgun (WGS) entry which is preliminary data.</text>
</comment>
<keyword evidence="2" id="KW-1185">Reference proteome</keyword>
<accession>A0A1Q9BWW1</accession>
<reference evidence="1 2" key="1">
    <citation type="submission" date="2016-02" db="EMBL/GenBank/DDBJ databases">
        <title>Genome analysis of coral dinoflagellate symbionts highlights evolutionary adaptations to a symbiotic lifestyle.</title>
        <authorList>
            <person name="Aranda M."/>
            <person name="Li Y."/>
            <person name="Liew Y.J."/>
            <person name="Baumgarten S."/>
            <person name="Simakov O."/>
            <person name="Wilson M."/>
            <person name="Piel J."/>
            <person name="Ashoor H."/>
            <person name="Bougouffa S."/>
            <person name="Bajic V.B."/>
            <person name="Ryu T."/>
            <person name="Ravasi T."/>
            <person name="Bayer T."/>
            <person name="Micklem G."/>
            <person name="Kim H."/>
            <person name="Bhak J."/>
            <person name="Lajeunesse T.C."/>
            <person name="Voolstra C.R."/>
        </authorList>
    </citation>
    <scope>NUCLEOTIDE SEQUENCE [LARGE SCALE GENOMIC DNA]</scope>
    <source>
        <strain evidence="1 2">CCMP2467</strain>
    </source>
</reference>
<dbReference type="EMBL" id="LSRX01002753">
    <property type="protein sequence ID" value="OLP75142.1"/>
    <property type="molecule type" value="Genomic_DNA"/>
</dbReference>
<sequence length="85" mass="9977">MHIRHRLHEDALKEEICVFVPGVWLTEVRDENPVDQVCETSQFKLDIGPGLCRKLMDNKSVWIPKASEFQRACRSYSDWQLNEGF</sequence>
<organism evidence="1 2">
    <name type="scientific">Symbiodinium microadriaticum</name>
    <name type="common">Dinoflagellate</name>
    <name type="synonym">Zooxanthella microadriatica</name>
    <dbReference type="NCBI Taxonomy" id="2951"/>
    <lineage>
        <taxon>Eukaryota</taxon>
        <taxon>Sar</taxon>
        <taxon>Alveolata</taxon>
        <taxon>Dinophyceae</taxon>
        <taxon>Suessiales</taxon>
        <taxon>Symbiodiniaceae</taxon>
        <taxon>Symbiodinium</taxon>
    </lineage>
</organism>
<proteinExistence type="predicted"/>
<evidence type="ECO:0000313" key="2">
    <source>
        <dbReference type="Proteomes" id="UP000186817"/>
    </source>
</evidence>
<dbReference type="AlphaFoldDB" id="A0A1Q9BWW1"/>
<evidence type="ECO:0000313" key="1">
    <source>
        <dbReference type="EMBL" id="OLP75142.1"/>
    </source>
</evidence>
<protein>
    <submittedName>
        <fullName evidence="1">Uncharacterized protein</fullName>
    </submittedName>
</protein>
<gene>
    <name evidence="1" type="ORF">AK812_SmicGene45108</name>
</gene>